<reference evidence="1 2" key="1">
    <citation type="submission" date="2021-06" db="EMBL/GenBank/DDBJ databases">
        <authorList>
            <person name="Kallberg Y."/>
            <person name="Tangrot J."/>
            <person name="Rosling A."/>
        </authorList>
    </citation>
    <scope>NUCLEOTIDE SEQUENCE [LARGE SCALE GENOMIC DNA]</scope>
    <source>
        <strain evidence="1 2">120-4 pot B 10/14</strain>
    </source>
</reference>
<keyword evidence="2" id="KW-1185">Reference proteome</keyword>
<feature type="non-terminal residue" evidence="1">
    <location>
        <position position="63"/>
    </location>
</feature>
<organism evidence="1 2">
    <name type="scientific">Gigaspora margarita</name>
    <dbReference type="NCBI Taxonomy" id="4874"/>
    <lineage>
        <taxon>Eukaryota</taxon>
        <taxon>Fungi</taxon>
        <taxon>Fungi incertae sedis</taxon>
        <taxon>Mucoromycota</taxon>
        <taxon>Glomeromycotina</taxon>
        <taxon>Glomeromycetes</taxon>
        <taxon>Diversisporales</taxon>
        <taxon>Gigasporaceae</taxon>
        <taxon>Gigaspora</taxon>
    </lineage>
</organism>
<gene>
    <name evidence="1" type="ORF">GMARGA_LOCUS35859</name>
</gene>
<protein>
    <submittedName>
        <fullName evidence="1">34698_t:CDS:1</fullName>
    </submittedName>
</protein>
<evidence type="ECO:0000313" key="2">
    <source>
        <dbReference type="Proteomes" id="UP000789901"/>
    </source>
</evidence>
<comment type="caution">
    <text evidence="1">The sequence shown here is derived from an EMBL/GenBank/DDBJ whole genome shotgun (WGS) entry which is preliminary data.</text>
</comment>
<dbReference type="Proteomes" id="UP000789901">
    <property type="component" value="Unassembled WGS sequence"/>
</dbReference>
<accession>A0ABN7WW17</accession>
<evidence type="ECO:0000313" key="1">
    <source>
        <dbReference type="EMBL" id="CAG8842206.1"/>
    </source>
</evidence>
<proteinExistence type="predicted"/>
<sequence length="63" mass="7526">MPLIDEIDSGNLMWTYNAKCVHYEKFWNFSTLKWFIGGKRTCFVVEKLKAMTKIRAYNMTNIQ</sequence>
<dbReference type="EMBL" id="CAJVQB010068298">
    <property type="protein sequence ID" value="CAG8842206.1"/>
    <property type="molecule type" value="Genomic_DNA"/>
</dbReference>
<name>A0ABN7WW17_GIGMA</name>